<keyword evidence="5" id="KW-0547">Nucleotide-binding</keyword>
<dbReference type="InterPro" id="IPR050388">
    <property type="entry name" value="ABC_Ni/Peptide_Import"/>
</dbReference>
<evidence type="ECO:0000256" key="4">
    <source>
        <dbReference type="ARBA" id="ARBA00022475"/>
    </source>
</evidence>
<dbReference type="NCBIfam" id="TIGR01727">
    <property type="entry name" value="oligo_HPY"/>
    <property type="match status" value="1"/>
</dbReference>
<evidence type="ECO:0000256" key="7">
    <source>
        <dbReference type="ARBA" id="ARBA00023136"/>
    </source>
</evidence>
<accession>A0A2T0Q0N8</accession>
<dbReference type="CDD" id="cd03257">
    <property type="entry name" value="ABC_NikE_OppD_transporters"/>
    <property type="match status" value="1"/>
</dbReference>
<evidence type="ECO:0000256" key="6">
    <source>
        <dbReference type="ARBA" id="ARBA00022840"/>
    </source>
</evidence>
<dbReference type="PROSITE" id="PS50893">
    <property type="entry name" value="ABC_TRANSPORTER_2"/>
    <property type="match status" value="1"/>
</dbReference>
<dbReference type="InterPro" id="IPR003439">
    <property type="entry name" value="ABC_transporter-like_ATP-bd"/>
</dbReference>
<dbReference type="InterPro" id="IPR003593">
    <property type="entry name" value="AAA+_ATPase"/>
</dbReference>
<dbReference type="Pfam" id="PF08352">
    <property type="entry name" value="oligo_HPY"/>
    <property type="match status" value="1"/>
</dbReference>
<organism evidence="9 10">
    <name type="scientific">Allonocardiopsis opalescens</name>
    <dbReference type="NCBI Taxonomy" id="1144618"/>
    <lineage>
        <taxon>Bacteria</taxon>
        <taxon>Bacillati</taxon>
        <taxon>Actinomycetota</taxon>
        <taxon>Actinomycetes</taxon>
        <taxon>Streptosporangiales</taxon>
        <taxon>Allonocardiopsis</taxon>
    </lineage>
</organism>
<proteinExistence type="inferred from homology"/>
<dbReference type="Gene3D" id="3.40.50.300">
    <property type="entry name" value="P-loop containing nucleotide triphosphate hydrolases"/>
    <property type="match status" value="1"/>
</dbReference>
<keyword evidence="10" id="KW-1185">Reference proteome</keyword>
<evidence type="ECO:0000256" key="3">
    <source>
        <dbReference type="ARBA" id="ARBA00022448"/>
    </source>
</evidence>
<dbReference type="GO" id="GO:0015833">
    <property type="term" value="P:peptide transport"/>
    <property type="evidence" value="ECO:0007669"/>
    <property type="project" value="InterPro"/>
</dbReference>
<dbReference type="InterPro" id="IPR027417">
    <property type="entry name" value="P-loop_NTPase"/>
</dbReference>
<dbReference type="GO" id="GO:0016887">
    <property type="term" value="F:ATP hydrolysis activity"/>
    <property type="evidence" value="ECO:0007669"/>
    <property type="project" value="InterPro"/>
</dbReference>
<dbReference type="RefSeq" id="WP_245930341.1">
    <property type="nucleotide sequence ID" value="NZ_PVZC01000006.1"/>
</dbReference>
<evidence type="ECO:0000256" key="1">
    <source>
        <dbReference type="ARBA" id="ARBA00004202"/>
    </source>
</evidence>
<dbReference type="SMART" id="SM00382">
    <property type="entry name" value="AAA"/>
    <property type="match status" value="1"/>
</dbReference>
<evidence type="ECO:0000256" key="2">
    <source>
        <dbReference type="ARBA" id="ARBA00005417"/>
    </source>
</evidence>
<keyword evidence="7" id="KW-0472">Membrane</keyword>
<dbReference type="GO" id="GO:0005886">
    <property type="term" value="C:plasma membrane"/>
    <property type="evidence" value="ECO:0007669"/>
    <property type="project" value="UniProtKB-SubCell"/>
</dbReference>
<keyword evidence="4" id="KW-1003">Cell membrane</keyword>
<dbReference type="GO" id="GO:0005524">
    <property type="term" value="F:ATP binding"/>
    <property type="evidence" value="ECO:0007669"/>
    <property type="project" value="UniProtKB-KW"/>
</dbReference>
<evidence type="ECO:0000313" key="10">
    <source>
        <dbReference type="Proteomes" id="UP000237846"/>
    </source>
</evidence>
<dbReference type="PANTHER" id="PTHR43297:SF2">
    <property type="entry name" value="DIPEPTIDE TRANSPORT ATP-BINDING PROTEIN DPPD"/>
    <property type="match status" value="1"/>
</dbReference>
<comment type="caution">
    <text evidence="9">The sequence shown here is derived from an EMBL/GenBank/DDBJ whole genome shotgun (WGS) entry which is preliminary data.</text>
</comment>
<comment type="subcellular location">
    <subcellularLocation>
        <location evidence="1">Cell membrane</location>
        <topology evidence="1">Peripheral membrane protein</topology>
    </subcellularLocation>
</comment>
<dbReference type="Proteomes" id="UP000237846">
    <property type="component" value="Unassembled WGS sequence"/>
</dbReference>
<sequence>MNEPVNGPAPSDTPALRVRDLNVRFTTERGEIPAVRGVDLTVRRGQLLALLGESGSGKSVTARAVMGLLDQPNVHVSAAAIDVAGRELTAMRAAERRRLRGDAMTLVFQDALSALNPVLSIGDQLGELFRVHRGASRRAARARAVELLDLVGIPAPERRVRDYPHQFSGGMRQRILVAMAVALEPELLIADEPTTALDVTVQAQILRLLDRLRRELGMAVLLITHDLGVAAEVADDVAVMYAGRIVEEAPVGRLFAAPAHPYTQALLGSIPRLDGPREALAAIEGSPPNPARLPPGCSFNPRCRYATDICRAERPLLLPVPAALAGPAERTRTAACHHTEEVLRAAVG</sequence>
<keyword evidence="3" id="KW-0813">Transport</keyword>
<dbReference type="AlphaFoldDB" id="A0A2T0Q0N8"/>
<dbReference type="FunFam" id="3.40.50.300:FF:000016">
    <property type="entry name" value="Oligopeptide ABC transporter ATP-binding component"/>
    <property type="match status" value="1"/>
</dbReference>
<protein>
    <submittedName>
        <fullName evidence="9">Peptide/nickel transport system ATP-binding protein/oligopeptide transport system ATP-binding protein</fullName>
    </submittedName>
</protein>
<name>A0A2T0Q0N8_9ACTN</name>
<dbReference type="InterPro" id="IPR017871">
    <property type="entry name" value="ABC_transporter-like_CS"/>
</dbReference>
<evidence type="ECO:0000256" key="5">
    <source>
        <dbReference type="ARBA" id="ARBA00022741"/>
    </source>
</evidence>
<evidence type="ECO:0000259" key="8">
    <source>
        <dbReference type="PROSITE" id="PS50893"/>
    </source>
</evidence>
<comment type="similarity">
    <text evidence="2">Belongs to the ABC transporter superfamily.</text>
</comment>
<keyword evidence="6 9" id="KW-0067">ATP-binding</keyword>
<dbReference type="EMBL" id="PVZC01000006">
    <property type="protein sequence ID" value="PRX97275.1"/>
    <property type="molecule type" value="Genomic_DNA"/>
</dbReference>
<dbReference type="PANTHER" id="PTHR43297">
    <property type="entry name" value="OLIGOPEPTIDE TRANSPORT ATP-BINDING PROTEIN APPD"/>
    <property type="match status" value="1"/>
</dbReference>
<dbReference type="SUPFAM" id="SSF52540">
    <property type="entry name" value="P-loop containing nucleoside triphosphate hydrolases"/>
    <property type="match status" value="1"/>
</dbReference>
<evidence type="ECO:0000313" key="9">
    <source>
        <dbReference type="EMBL" id="PRX97275.1"/>
    </source>
</evidence>
<feature type="domain" description="ABC transporter" evidence="8">
    <location>
        <begin position="18"/>
        <end position="267"/>
    </location>
</feature>
<dbReference type="PROSITE" id="PS00211">
    <property type="entry name" value="ABC_TRANSPORTER_1"/>
    <property type="match status" value="1"/>
</dbReference>
<gene>
    <name evidence="9" type="ORF">CLV72_106312</name>
</gene>
<dbReference type="Pfam" id="PF00005">
    <property type="entry name" value="ABC_tran"/>
    <property type="match status" value="1"/>
</dbReference>
<reference evidence="9 10" key="1">
    <citation type="submission" date="2018-03" db="EMBL/GenBank/DDBJ databases">
        <title>Genomic Encyclopedia of Archaeal and Bacterial Type Strains, Phase II (KMG-II): from individual species to whole genera.</title>
        <authorList>
            <person name="Goeker M."/>
        </authorList>
    </citation>
    <scope>NUCLEOTIDE SEQUENCE [LARGE SCALE GENOMIC DNA]</scope>
    <source>
        <strain evidence="9 10">DSM 45601</strain>
    </source>
</reference>
<dbReference type="InterPro" id="IPR013563">
    <property type="entry name" value="Oligopep_ABC_C"/>
</dbReference>